<feature type="repeat" description="PPR" evidence="3">
    <location>
        <begin position="245"/>
        <end position="280"/>
    </location>
</feature>
<dbReference type="NCBIfam" id="TIGR00756">
    <property type="entry name" value="PPR"/>
    <property type="match status" value="7"/>
</dbReference>
<evidence type="ECO:0000313" key="5">
    <source>
        <dbReference type="EMBL" id="MPA69439.1"/>
    </source>
</evidence>
<dbReference type="AlphaFoldDB" id="A0A5B7BKT5"/>
<reference evidence="5" key="1">
    <citation type="submission" date="2019-08" db="EMBL/GenBank/DDBJ databases">
        <title>Reference gene set and small RNA set construction with multiple tissues from Davidia involucrata Baill.</title>
        <authorList>
            <person name="Yang H."/>
            <person name="Zhou C."/>
            <person name="Li G."/>
            <person name="Wang J."/>
            <person name="Gao P."/>
            <person name="Wang M."/>
            <person name="Wang R."/>
            <person name="Zhao Y."/>
        </authorList>
    </citation>
    <scope>NUCLEOTIDE SEQUENCE</scope>
    <source>
        <tissue evidence="5">Mixed with DoveR01_LX</tissue>
    </source>
</reference>
<dbReference type="Pfam" id="PF13041">
    <property type="entry name" value="PPR_2"/>
    <property type="match status" value="4"/>
</dbReference>
<dbReference type="PANTHER" id="PTHR46128:SF329">
    <property type="entry name" value="MITOCHONDRIAL GROUP I INTRON SPLICING FACTOR DMR1"/>
    <property type="match status" value="1"/>
</dbReference>
<evidence type="ECO:0008006" key="6">
    <source>
        <dbReference type="Google" id="ProtNLM"/>
    </source>
</evidence>
<dbReference type="InterPro" id="IPR050872">
    <property type="entry name" value="PPR_P_subfamily"/>
</dbReference>
<feature type="compositionally biased region" description="Low complexity" evidence="4">
    <location>
        <begin position="1"/>
        <end position="19"/>
    </location>
</feature>
<keyword evidence="2" id="KW-0677">Repeat</keyword>
<dbReference type="PANTHER" id="PTHR46128">
    <property type="entry name" value="MITOCHONDRIAL GROUP I INTRON SPLICING FACTOR CCM1"/>
    <property type="match status" value="1"/>
</dbReference>
<feature type="repeat" description="PPR" evidence="3">
    <location>
        <begin position="139"/>
        <end position="173"/>
    </location>
</feature>
<evidence type="ECO:0000256" key="3">
    <source>
        <dbReference type="PROSITE-ProRule" id="PRU00708"/>
    </source>
</evidence>
<evidence type="ECO:0000256" key="1">
    <source>
        <dbReference type="ARBA" id="ARBA00007626"/>
    </source>
</evidence>
<dbReference type="EMBL" id="GHES01038880">
    <property type="protein sequence ID" value="MPA69439.1"/>
    <property type="molecule type" value="Transcribed_RNA"/>
</dbReference>
<dbReference type="InterPro" id="IPR011990">
    <property type="entry name" value="TPR-like_helical_dom_sf"/>
</dbReference>
<organism evidence="5">
    <name type="scientific">Davidia involucrata</name>
    <name type="common">Dove tree</name>
    <dbReference type="NCBI Taxonomy" id="16924"/>
    <lineage>
        <taxon>Eukaryota</taxon>
        <taxon>Viridiplantae</taxon>
        <taxon>Streptophyta</taxon>
        <taxon>Embryophyta</taxon>
        <taxon>Tracheophyta</taxon>
        <taxon>Spermatophyta</taxon>
        <taxon>Magnoliopsida</taxon>
        <taxon>eudicotyledons</taxon>
        <taxon>Gunneridae</taxon>
        <taxon>Pentapetalae</taxon>
        <taxon>asterids</taxon>
        <taxon>Cornales</taxon>
        <taxon>Nyssaceae</taxon>
        <taxon>Davidia</taxon>
    </lineage>
</organism>
<sequence length="505" mass="57691">MTSSFSLSFSSSLLPSPLSQDRNRNRNRNTNIISTSKRRANSRVVFRCAFASATSSSSTKTKRHWKEGEYPGVSERSIPGRSKRSPIKNVKKKLDRKDNAKAWANTVTEALSDRIQKKQWLEALEAFEMLKEQPFYQPKEGTYMKLLILLGRCGQPQRARQLFDTMVEEELEPTSELYTALLAAYCRSNLINDAFSILEKMKTLPLCQPDVFTYSILIKACVDASRFELVDTLYEQMAERSITPNTVTQNTVLNGYGKVGKFDQMEKVLLGMLESTTCKPDVWTMNTILSLFGNKGQIEVMERWYEKFRDFGIEPETRTFNILIGAYGKKRMYDKMSSVMEYMRKLSFPWTTSTYNNVIEAFSDAGDAKHMEYTFDQMRAEGMKTDTKTFCCLIKGYANAGLFHKVVSTIQLAGKLEIPENTSFYNAVISACAKAEDLMEMERVFKRMKDKQCRLDSTTYSIMVDAYKKEGMNDKVHNLEQEKQMMTPNGPRGNGGNVMETSVDV</sequence>
<dbReference type="Pfam" id="PF01535">
    <property type="entry name" value="PPR"/>
    <property type="match status" value="2"/>
</dbReference>
<feature type="compositionally biased region" description="Basic residues" evidence="4">
    <location>
        <begin position="81"/>
        <end position="92"/>
    </location>
</feature>
<evidence type="ECO:0000256" key="4">
    <source>
        <dbReference type="SAM" id="MobiDB-lite"/>
    </source>
</evidence>
<feature type="repeat" description="PPR" evidence="3">
    <location>
        <begin position="210"/>
        <end position="244"/>
    </location>
</feature>
<evidence type="ECO:0000256" key="2">
    <source>
        <dbReference type="ARBA" id="ARBA00022737"/>
    </source>
</evidence>
<accession>A0A5B7BKT5</accession>
<feature type="region of interest" description="Disordered" evidence="4">
    <location>
        <begin position="59"/>
        <end position="92"/>
    </location>
</feature>
<proteinExistence type="inferred from homology"/>
<protein>
    <recommendedName>
        <fullName evidence="6">Pentatricopeptide repeat-containing protein</fullName>
    </recommendedName>
</protein>
<feature type="repeat" description="PPR" evidence="3">
    <location>
        <begin position="174"/>
        <end position="208"/>
    </location>
</feature>
<feature type="repeat" description="PPR" evidence="3">
    <location>
        <begin position="351"/>
        <end position="385"/>
    </location>
</feature>
<feature type="repeat" description="PPR" evidence="3">
    <location>
        <begin position="281"/>
        <end position="315"/>
    </location>
</feature>
<gene>
    <name evidence="5" type="ORF">Din_038880</name>
</gene>
<dbReference type="InterPro" id="IPR002885">
    <property type="entry name" value="PPR_rpt"/>
</dbReference>
<feature type="region of interest" description="Disordered" evidence="4">
    <location>
        <begin position="485"/>
        <end position="505"/>
    </location>
</feature>
<dbReference type="SUPFAM" id="SSF48452">
    <property type="entry name" value="TPR-like"/>
    <property type="match status" value="1"/>
</dbReference>
<name>A0A5B7BKT5_DAVIN</name>
<feature type="region of interest" description="Disordered" evidence="4">
    <location>
        <begin position="1"/>
        <end position="38"/>
    </location>
</feature>
<feature type="repeat" description="PPR" evidence="3">
    <location>
        <begin position="316"/>
        <end position="350"/>
    </location>
</feature>
<comment type="similarity">
    <text evidence="1">Belongs to the PPR family. P subfamily.</text>
</comment>
<dbReference type="Gene3D" id="1.25.40.10">
    <property type="entry name" value="Tetratricopeptide repeat domain"/>
    <property type="match status" value="5"/>
</dbReference>
<dbReference type="PROSITE" id="PS51375">
    <property type="entry name" value="PPR"/>
    <property type="match status" value="8"/>
</dbReference>
<feature type="repeat" description="PPR" evidence="3">
    <location>
        <begin position="421"/>
        <end position="455"/>
    </location>
</feature>